<evidence type="ECO:0000256" key="2">
    <source>
        <dbReference type="ARBA" id="ARBA00008806"/>
    </source>
</evidence>
<dbReference type="AlphaFoldDB" id="A0A2R4AH28"/>
<dbReference type="Pfam" id="PF02534">
    <property type="entry name" value="T4SS-DNA_transf"/>
    <property type="match status" value="1"/>
</dbReference>
<sequence length="635" mass="69858">MKNRNNAVGPQIRAKKPKASKTVPILAGLSLGAGLQTATQYFAHSFQYQAGLGWNINHVYTPWSILQWAGKWYGQYPDDFMRAASMGMVVSTVGLLGTAVTQMVKANTGKANDYLHGSARWADKKDIQAAGLLPRPRTVVELVSGKHPPTSSGVYVGGWQDKDGKFHYLRHNGPEHVLTYAPTRSGKGVGLVVPTLLSWAHSAVITDLKGELWALTAGWRKKHARNKVVRFEPASAQGSACWNPLDEIRLGTEYEVGDVQNLATLIVDPDGKGLESHWQKTSQALLVGVILHALYKAKNEGTPATLPSVDGMLADPNRDVGELWMEMTTYGHVDGQNHPAVGSAARDMMDRPEEESGSVLSTAKSYLALYRDPVVARNVSKSDFRIKQLMHHDDPVSLFIVTQPNDKARLRPLVRVMVNMIVRLLADKMDFENGRPVAHYKHRLLMMLDEFPSLGKLEILQESLAFVAGYGIKCYLICQDINQLKSRETGYGHDESITSNCHVQNAYPPNRVETAEHLSKLTGTTTIVKEQITTSGRRTSALLGNVSRTFQEVQRPLLTPDECLRMPGPKKSADGSIEEAGDMVVYVAGYPAIYGKQPLYFKDPIFQARAAVPAPKVSDKLIQTATVEEGEGITI</sequence>
<dbReference type="InterPro" id="IPR003688">
    <property type="entry name" value="TraG/VirD4"/>
</dbReference>
<dbReference type="SUPFAM" id="SSF52540">
    <property type="entry name" value="P-loop containing nucleoside triphosphate hydrolases"/>
    <property type="match status" value="1"/>
</dbReference>
<keyword evidence="6" id="KW-0472">Membrane</keyword>
<dbReference type="EMBL" id="MG692707">
    <property type="protein sequence ID" value="AVR63938.1"/>
    <property type="molecule type" value="Genomic_DNA"/>
</dbReference>
<keyword evidence="7" id="KW-0614">Plasmid</keyword>
<accession>A0A2R4AH28</accession>
<gene>
    <name evidence="7" type="primary">traG</name>
    <name evidence="7" type="ORF">p492-9_00135</name>
</gene>
<keyword evidence="3" id="KW-1003">Cell membrane</keyword>
<comment type="similarity">
    <text evidence="2">Belongs to the VirD4/TraG family.</text>
</comment>
<organism evidence="7">
    <name type="scientific">Escherichia coli</name>
    <dbReference type="NCBI Taxonomy" id="562"/>
    <lineage>
        <taxon>Bacteria</taxon>
        <taxon>Pseudomonadati</taxon>
        <taxon>Pseudomonadota</taxon>
        <taxon>Gammaproteobacteria</taxon>
        <taxon>Enterobacterales</taxon>
        <taxon>Enterobacteriaceae</taxon>
        <taxon>Escherichia</taxon>
    </lineage>
</organism>
<evidence type="ECO:0000313" key="7">
    <source>
        <dbReference type="EMBL" id="AVR63938.1"/>
    </source>
</evidence>
<dbReference type="RefSeq" id="WP_011205817.1">
    <property type="nucleotide sequence ID" value="NZ_BGLU01000028.1"/>
</dbReference>
<evidence type="ECO:0000256" key="1">
    <source>
        <dbReference type="ARBA" id="ARBA00004651"/>
    </source>
</evidence>
<comment type="subcellular location">
    <subcellularLocation>
        <location evidence="1">Cell membrane</location>
        <topology evidence="1">Multi-pass membrane protein</topology>
    </subcellularLocation>
</comment>
<dbReference type="PANTHER" id="PTHR37937:SF1">
    <property type="entry name" value="CONJUGATIVE TRANSFER: DNA TRANSPORT"/>
    <property type="match status" value="1"/>
</dbReference>
<proteinExistence type="inferred from homology"/>
<name>A0A2R4AH28_ECOLX</name>
<evidence type="ECO:0000256" key="5">
    <source>
        <dbReference type="ARBA" id="ARBA00022989"/>
    </source>
</evidence>
<dbReference type="Gene3D" id="3.40.50.300">
    <property type="entry name" value="P-loop containing nucleotide triphosphate hydrolases"/>
    <property type="match status" value="1"/>
</dbReference>
<dbReference type="PANTHER" id="PTHR37937">
    <property type="entry name" value="CONJUGATIVE TRANSFER: DNA TRANSPORT"/>
    <property type="match status" value="1"/>
</dbReference>
<dbReference type="InterPro" id="IPR027417">
    <property type="entry name" value="P-loop_NTPase"/>
</dbReference>
<reference evidence="7" key="1">
    <citation type="journal article" date="2018" name="Vet. Microbiol.">
        <title>Longitudinal study of Escherichia coli plasmid resistance to extended-spectrum cephalosporins in free-range broilers.</title>
        <authorList>
            <person name="Baron S."/>
            <person name="Le Devendec L."/>
            <person name="Touzain F."/>
            <person name="Jouy E."/>
            <person name="Lucas P."/>
            <person name="de Boisseson C."/>
            <person name="Larvor E."/>
            <person name="Kempf I."/>
        </authorList>
    </citation>
    <scope>NUCLEOTIDE SEQUENCE</scope>
    <source>
        <strain evidence="7">TCJ492-9</strain>
        <plasmid evidence="7">p492-9</plasmid>
    </source>
</reference>
<evidence type="ECO:0000256" key="3">
    <source>
        <dbReference type="ARBA" id="ARBA00022475"/>
    </source>
</evidence>
<protein>
    <submittedName>
        <fullName evidence="7">Conjugal transfer protein TraG</fullName>
    </submittedName>
</protein>
<dbReference type="InterPro" id="IPR051539">
    <property type="entry name" value="T4SS-coupling_protein"/>
</dbReference>
<dbReference type="CDD" id="cd01127">
    <property type="entry name" value="TrwB_TraG_TraD_VirD4"/>
    <property type="match status" value="2"/>
</dbReference>
<dbReference type="GO" id="GO:0005886">
    <property type="term" value="C:plasma membrane"/>
    <property type="evidence" value="ECO:0007669"/>
    <property type="project" value="UniProtKB-SubCell"/>
</dbReference>
<keyword evidence="4" id="KW-0812">Transmembrane</keyword>
<keyword evidence="5" id="KW-1133">Transmembrane helix</keyword>
<evidence type="ECO:0000256" key="6">
    <source>
        <dbReference type="ARBA" id="ARBA00023136"/>
    </source>
</evidence>
<dbReference type="NCBIfam" id="NF010453">
    <property type="entry name" value="PRK13880.1"/>
    <property type="match status" value="1"/>
</dbReference>
<geneLocation type="plasmid" evidence="7">
    <name>p492-9</name>
</geneLocation>
<dbReference type="SMR" id="A0A2R4AH28"/>
<evidence type="ECO:0000256" key="4">
    <source>
        <dbReference type="ARBA" id="ARBA00022692"/>
    </source>
</evidence>